<evidence type="ECO:0000256" key="2">
    <source>
        <dbReference type="SAM" id="SignalP"/>
    </source>
</evidence>
<dbReference type="Proteomes" id="UP000648187">
    <property type="component" value="Unassembled WGS sequence"/>
</dbReference>
<dbReference type="AlphaFoldDB" id="A0A835L6H6"/>
<proteinExistence type="predicted"/>
<evidence type="ECO:0000313" key="3">
    <source>
        <dbReference type="EMBL" id="KAF9419402.1"/>
    </source>
</evidence>
<protein>
    <recommendedName>
        <fullName evidence="5">Allatotropin</fullName>
    </recommendedName>
</protein>
<feature type="chain" id="PRO_5032996126" description="Allatotropin" evidence="2">
    <location>
        <begin position="23"/>
        <end position="250"/>
    </location>
</feature>
<accession>A0A835L6H6</accession>
<dbReference type="EMBL" id="JACKWZ010000043">
    <property type="protein sequence ID" value="KAF9419402.1"/>
    <property type="molecule type" value="Genomic_DNA"/>
</dbReference>
<gene>
    <name evidence="3" type="ORF">HW555_004050</name>
</gene>
<evidence type="ECO:0008006" key="5">
    <source>
        <dbReference type="Google" id="ProtNLM"/>
    </source>
</evidence>
<dbReference type="PROSITE" id="PS00018">
    <property type="entry name" value="EF_HAND_1"/>
    <property type="match status" value="1"/>
</dbReference>
<comment type="caution">
    <text evidence="3">The sequence shown here is derived from an EMBL/GenBank/DDBJ whole genome shotgun (WGS) entry which is preliminary data.</text>
</comment>
<evidence type="ECO:0000256" key="1">
    <source>
        <dbReference type="SAM" id="MobiDB-lite"/>
    </source>
</evidence>
<evidence type="ECO:0000313" key="4">
    <source>
        <dbReference type="Proteomes" id="UP000648187"/>
    </source>
</evidence>
<feature type="signal peptide" evidence="2">
    <location>
        <begin position="1"/>
        <end position="22"/>
    </location>
</feature>
<organism evidence="3 4">
    <name type="scientific">Spodoptera exigua</name>
    <name type="common">Beet armyworm</name>
    <name type="synonym">Noctua fulgens</name>
    <dbReference type="NCBI Taxonomy" id="7107"/>
    <lineage>
        <taxon>Eukaryota</taxon>
        <taxon>Metazoa</taxon>
        <taxon>Ecdysozoa</taxon>
        <taxon>Arthropoda</taxon>
        <taxon>Hexapoda</taxon>
        <taxon>Insecta</taxon>
        <taxon>Pterygota</taxon>
        <taxon>Neoptera</taxon>
        <taxon>Endopterygota</taxon>
        <taxon>Lepidoptera</taxon>
        <taxon>Glossata</taxon>
        <taxon>Ditrysia</taxon>
        <taxon>Noctuoidea</taxon>
        <taxon>Noctuidae</taxon>
        <taxon>Amphipyrinae</taxon>
        <taxon>Spodoptera</taxon>
    </lineage>
</organism>
<keyword evidence="2" id="KW-0732">Signal</keyword>
<name>A0A835L6H6_SPOEX</name>
<reference evidence="3" key="1">
    <citation type="submission" date="2020-08" db="EMBL/GenBank/DDBJ databases">
        <title>Spodoptera exigua strain:BAW_Kor-Di-RS1 Genome sequencing and assembly.</title>
        <authorList>
            <person name="Kim J."/>
            <person name="Nam H.Y."/>
            <person name="Kwon M."/>
            <person name="Choi J.H."/>
            <person name="Cho S.R."/>
            <person name="Kim G.-H."/>
        </authorList>
    </citation>
    <scope>NUCLEOTIDE SEQUENCE</scope>
    <source>
        <strain evidence="3">BAW_Kor-Di-RS1</strain>
        <tissue evidence="3">Whole-body</tissue>
    </source>
</reference>
<sequence length="250" mass="28125">MNISMHLAVAVAAAACLCVCAAAPENRLARTKQQRPTRGFKNVEMMTARGFGKRDRPHTRAELYIEGRLRARWASAQAGRPFSGCKSNRNEAKNSTIVSEGDVEHQAPTTRSHRGTPTFKSPTVGIARDFGKRAPELDAEDQDSYESHARRKFNPKSNLMVAYDFGKRSGNDDVTDEAVYGLDNFWEMLEATPEREGQENDEKTLESIPLDWFVNEMLNNPDFARSVVRKFIDLNQDGMLSSEELLRNIV</sequence>
<dbReference type="InterPro" id="IPR018247">
    <property type="entry name" value="EF_Hand_1_Ca_BS"/>
</dbReference>
<feature type="region of interest" description="Disordered" evidence="1">
    <location>
        <begin position="80"/>
        <end position="124"/>
    </location>
</feature>
<keyword evidence="4" id="KW-1185">Reference proteome</keyword>